<proteinExistence type="predicted"/>
<accession>A0A6J5LHI0</accession>
<evidence type="ECO:0000313" key="2">
    <source>
        <dbReference type="EMBL" id="CAB4132733.1"/>
    </source>
</evidence>
<protein>
    <recommendedName>
        <fullName evidence="3">Large polyvalent protein associated domain-containing protein</fullName>
    </recommendedName>
</protein>
<dbReference type="EMBL" id="LR796265">
    <property type="protein sequence ID" value="CAB4132733.1"/>
    <property type="molecule type" value="Genomic_DNA"/>
</dbReference>
<gene>
    <name evidence="2" type="ORF">UFOVP255_56</name>
</gene>
<evidence type="ECO:0008006" key="3">
    <source>
        <dbReference type="Google" id="ProtNLM"/>
    </source>
</evidence>
<sequence length="781" mass="86877">MVGIIKRRPSFSEQLGSNVGGGLSKGFVEGIERAEKSEETRSKKAEKDLRNLESGITSYAKFNNSSVLSDPDAKEFVKKNSTDLINQGYDRRDAIEASFDAFYKQQPKVEQKERQSFGSILSNNLLNQVPGARESRSLIDTFSKEGQRQQAGRAQEEEDYKTGKQKSTASFIAEHPLKALSSLAAGGIGAQEMLTNIAREGSPIFQASRAFGFQQPTSLSEQLQRTTGARDVEEAHKPNVEALELLGGVVPWASALGPIGRGLKAAGLEGALTRLFGRASVKAGRPVEQIAKEAIEAGEAAGIDLSKIAKGDQKEAARFYQLLTPTETPTVARVERVQRKSSKFVESEAQTLREEQIKAHPRHEAEVEDAVQRKIDQIQKDTPVPGGRGETNQANRSKLALIKYPKVREAYQKATAHMHAYEDAYVNAKTAAQKAEIEPMLMDARRSADEAEEALRRNIADAKGRSPRATPETTRETAQNKITKLQNDIAEGKEIELSKRDYNPERIAEAKSIEKKKPLPGKPKEDFLHKVHDEYQQVYQKRLDEINEHLAKPVRVAAEGLGRGRLLKEKSVLEKWIEHAKADKTIHARHLQARELAARKRVEEQIKSLKKVEKPSETISKTERVAKGVEKDFGEFVERPSETQAEKIAKEAGVPKEEVKEAAKDAETLKEAIVGEQNPSILKENLAIANKWRKHPLIRAISALIAKATGIPAIRYTTGGSLIPAATYLYKIIQDKYQKEKYKGLVRQHTREAHREATLLGYKPRIIKEATAELAQERKDS</sequence>
<evidence type="ECO:0000256" key="1">
    <source>
        <dbReference type="SAM" id="MobiDB-lite"/>
    </source>
</evidence>
<name>A0A6J5LHI0_9CAUD</name>
<reference evidence="2" key="1">
    <citation type="submission" date="2020-04" db="EMBL/GenBank/DDBJ databases">
        <authorList>
            <person name="Chiriac C."/>
            <person name="Salcher M."/>
            <person name="Ghai R."/>
            <person name="Kavagutti S V."/>
        </authorList>
    </citation>
    <scope>NUCLEOTIDE SEQUENCE</scope>
</reference>
<feature type="region of interest" description="Disordered" evidence="1">
    <location>
        <begin position="457"/>
        <end position="478"/>
    </location>
</feature>
<organism evidence="2">
    <name type="scientific">uncultured Caudovirales phage</name>
    <dbReference type="NCBI Taxonomy" id="2100421"/>
    <lineage>
        <taxon>Viruses</taxon>
        <taxon>Duplodnaviria</taxon>
        <taxon>Heunggongvirae</taxon>
        <taxon>Uroviricota</taxon>
        <taxon>Caudoviricetes</taxon>
        <taxon>Peduoviridae</taxon>
        <taxon>Maltschvirus</taxon>
        <taxon>Maltschvirus maltsch</taxon>
    </lineage>
</organism>
<feature type="region of interest" description="Disordered" evidence="1">
    <location>
        <begin position="143"/>
        <end position="167"/>
    </location>
</feature>